<evidence type="ECO:0000313" key="2">
    <source>
        <dbReference type="EMBL" id="MDK2594008.1"/>
    </source>
</evidence>
<evidence type="ECO:0000259" key="1">
    <source>
        <dbReference type="Pfam" id="PF24697"/>
    </source>
</evidence>
<dbReference type="Proteomes" id="UP001231915">
    <property type="component" value="Unassembled WGS sequence"/>
</dbReference>
<feature type="domain" description="DUF7661" evidence="1">
    <location>
        <begin position="3"/>
        <end position="71"/>
    </location>
</feature>
<organism evidence="2 3">
    <name type="scientific">Pseudoalteromonas obscura</name>
    <dbReference type="NCBI Taxonomy" id="3048491"/>
    <lineage>
        <taxon>Bacteria</taxon>
        <taxon>Pseudomonadati</taxon>
        <taxon>Pseudomonadota</taxon>
        <taxon>Gammaproteobacteria</taxon>
        <taxon>Alteromonadales</taxon>
        <taxon>Pseudoalteromonadaceae</taxon>
        <taxon>Pseudoalteromonas</taxon>
    </lineage>
</organism>
<dbReference type="EMBL" id="JASJUT010000001">
    <property type="protein sequence ID" value="MDK2594008.1"/>
    <property type="molecule type" value="Genomic_DNA"/>
</dbReference>
<name>A0ABT7EFF6_9GAMM</name>
<proteinExistence type="predicted"/>
<dbReference type="Pfam" id="PF24697">
    <property type="entry name" value="DUF7661"/>
    <property type="match status" value="1"/>
</dbReference>
<reference evidence="2 3" key="1">
    <citation type="submission" date="2023-05" db="EMBL/GenBank/DDBJ databases">
        <title>Pseudoalteromonas ardens sp. nov., Pseudoalteromonas obscura sp. nov., and Pseudoalteromonas umbrosa sp. nov., isolated from the coral Montipora capitata.</title>
        <authorList>
            <person name="Thomas E.M."/>
            <person name="Smith E.M."/>
            <person name="Papke E."/>
            <person name="Shlafstein M.D."/>
            <person name="Oline D.K."/>
            <person name="Videau P."/>
            <person name="Saw J.H."/>
            <person name="Strangman W.K."/>
            <person name="Ushijima B."/>
        </authorList>
    </citation>
    <scope>NUCLEOTIDE SEQUENCE [LARGE SCALE GENOMIC DNA]</scope>
    <source>
        <strain evidence="2 3">P94</strain>
    </source>
</reference>
<accession>A0ABT7EFF6</accession>
<dbReference type="RefSeq" id="WP_211009279.1">
    <property type="nucleotide sequence ID" value="NZ_JASJUT010000001.1"/>
</dbReference>
<gene>
    <name evidence="2" type="ORF">QNM18_02860</name>
</gene>
<sequence>MKHRFNVFGKVMSVYREANEWILYTESDTGMRARVYDVVIPSELAEDKLAQFLDDVFHELANPRYQSVFKVD</sequence>
<evidence type="ECO:0000313" key="3">
    <source>
        <dbReference type="Proteomes" id="UP001231915"/>
    </source>
</evidence>
<keyword evidence="3" id="KW-1185">Reference proteome</keyword>
<protein>
    <recommendedName>
        <fullName evidence="1">DUF7661 domain-containing protein</fullName>
    </recommendedName>
</protein>
<comment type="caution">
    <text evidence="2">The sequence shown here is derived from an EMBL/GenBank/DDBJ whole genome shotgun (WGS) entry which is preliminary data.</text>
</comment>
<dbReference type="InterPro" id="IPR056078">
    <property type="entry name" value="DUF7661"/>
</dbReference>